<dbReference type="Proteomes" id="UP001150830">
    <property type="component" value="Unassembled WGS sequence"/>
</dbReference>
<evidence type="ECO:0000313" key="9">
    <source>
        <dbReference type="Proteomes" id="UP001150830"/>
    </source>
</evidence>
<feature type="compositionally biased region" description="Basic and acidic residues" evidence="6">
    <location>
        <begin position="109"/>
        <end position="127"/>
    </location>
</feature>
<evidence type="ECO:0000256" key="5">
    <source>
        <dbReference type="SAM" id="Coils"/>
    </source>
</evidence>
<keyword evidence="7" id="KW-1133">Transmembrane helix</keyword>
<feature type="region of interest" description="Disordered" evidence="6">
    <location>
        <begin position="108"/>
        <end position="136"/>
    </location>
</feature>
<organism evidence="8 9">
    <name type="scientific">Parathalassolituus penaei</name>
    <dbReference type="NCBI Taxonomy" id="2997323"/>
    <lineage>
        <taxon>Bacteria</taxon>
        <taxon>Pseudomonadati</taxon>
        <taxon>Pseudomonadota</taxon>
        <taxon>Gammaproteobacteria</taxon>
        <taxon>Oceanospirillales</taxon>
        <taxon>Oceanospirillaceae</taxon>
        <taxon>Parathalassolituus</taxon>
    </lineage>
</organism>
<dbReference type="Pfam" id="PF02646">
    <property type="entry name" value="RmuC"/>
    <property type="match status" value="1"/>
</dbReference>
<accession>A0A9X3EEG0</accession>
<sequence length="572" mass="65976">MPILFDGWADILVSAALAMMVSGLVVYRWQRHRYEDLLQQLAEQAVELDDLRVRYEPLTALAEQLQQQLDTSRMAVHEQELEATRWRERANALQLQWQRQQQQVQQQEQQHRERIQHQEAQMREQQERLMQQQREQLESFQQKSRDQLNLLQTQLRQSQAELAREQQARVLEQQHSDEKLALLQNNREQLLKDFELLSQKVFEQKQQQFSEHSKLGLDAVLNPFREQLDGLRKKVEDVYVSDSKDRAALQNQISELQRLNQQITDEAHALTTALRGEHKTQGNWGEMVLENVLERSGLRKGEEYRREQSFRDEDGQALRPDVIVDLPDGKHLIIDSKVSLTAYTDYVNADDDSSRAAAIRRHVESVRNHIRGLGAKAYQQLPGLNSPELVFMFMPVEPAFMLAFQQDESLFSQAFEQKIVVVTPTTLLATLRTVASLWALERRNRNTEQLADHARRLYDKLVVVVEKFEKVGNQLDSVNRSWDDAWKSLKTGRGNLISQADGFVTLGVRVKKELGRQLREEARADHELQEALAHRTVIADSEANRDGYAEGGAELSSTASKSGQAQLALEGK</sequence>
<dbReference type="PANTHER" id="PTHR30563:SF0">
    <property type="entry name" value="DNA RECOMBINATION PROTEIN RMUC"/>
    <property type="match status" value="1"/>
</dbReference>
<keyword evidence="9" id="KW-1185">Reference proteome</keyword>
<keyword evidence="7" id="KW-0812">Transmembrane</keyword>
<feature type="region of interest" description="Disordered" evidence="6">
    <location>
        <begin position="548"/>
        <end position="572"/>
    </location>
</feature>
<evidence type="ECO:0000313" key="8">
    <source>
        <dbReference type="EMBL" id="MCY0966059.1"/>
    </source>
</evidence>
<dbReference type="RefSeq" id="WP_283174262.1">
    <property type="nucleotide sequence ID" value="NZ_JAPNOA010000029.1"/>
</dbReference>
<evidence type="ECO:0000256" key="7">
    <source>
        <dbReference type="SAM" id="Phobius"/>
    </source>
</evidence>
<evidence type="ECO:0000256" key="3">
    <source>
        <dbReference type="ARBA" id="ARBA00023054"/>
    </source>
</evidence>
<keyword evidence="7" id="KW-0472">Membrane</keyword>
<dbReference type="GO" id="GO:0006310">
    <property type="term" value="P:DNA recombination"/>
    <property type="evidence" value="ECO:0007669"/>
    <property type="project" value="UniProtKB-KW"/>
</dbReference>
<dbReference type="InterPro" id="IPR003798">
    <property type="entry name" value="DNA_recombination_RmuC"/>
</dbReference>
<keyword evidence="4" id="KW-0233">DNA recombination</keyword>
<feature type="transmembrane region" description="Helical" evidence="7">
    <location>
        <begin position="12"/>
        <end position="29"/>
    </location>
</feature>
<evidence type="ECO:0000256" key="6">
    <source>
        <dbReference type="SAM" id="MobiDB-lite"/>
    </source>
</evidence>
<dbReference type="EMBL" id="JAPNOA010000029">
    <property type="protein sequence ID" value="MCY0966059.1"/>
    <property type="molecule type" value="Genomic_DNA"/>
</dbReference>
<protein>
    <submittedName>
        <fullName evidence="8">DNA recombination protein RmuC</fullName>
    </submittedName>
</protein>
<dbReference type="AlphaFoldDB" id="A0A9X3EEG0"/>
<feature type="coiled-coil region" evidence="5">
    <location>
        <begin position="246"/>
        <end position="273"/>
    </location>
</feature>
<dbReference type="PANTHER" id="PTHR30563">
    <property type="entry name" value="DNA RECOMBINATION PROTEIN RMUC"/>
    <property type="match status" value="1"/>
</dbReference>
<name>A0A9X3EEG0_9GAMM</name>
<proteinExistence type="inferred from homology"/>
<gene>
    <name evidence="8" type="primary">rmuC</name>
    <name evidence="8" type="ORF">OUO13_12750</name>
</gene>
<keyword evidence="3 5" id="KW-0175">Coiled coil</keyword>
<comment type="function">
    <text evidence="1">Involved in DNA recombination.</text>
</comment>
<evidence type="ECO:0000256" key="1">
    <source>
        <dbReference type="ARBA" id="ARBA00003416"/>
    </source>
</evidence>
<evidence type="ECO:0000256" key="2">
    <source>
        <dbReference type="ARBA" id="ARBA00009840"/>
    </source>
</evidence>
<comment type="caution">
    <text evidence="8">The sequence shown here is derived from an EMBL/GenBank/DDBJ whole genome shotgun (WGS) entry which is preliminary data.</text>
</comment>
<comment type="similarity">
    <text evidence="2">Belongs to the RmuC family.</text>
</comment>
<feature type="compositionally biased region" description="Polar residues" evidence="6">
    <location>
        <begin position="555"/>
        <end position="565"/>
    </location>
</feature>
<evidence type="ECO:0000256" key="4">
    <source>
        <dbReference type="ARBA" id="ARBA00023172"/>
    </source>
</evidence>
<reference evidence="8" key="1">
    <citation type="submission" date="2022-11" db="EMBL/GenBank/DDBJ databases">
        <title>Parathalassolutuus dongxingensis gen. nov., sp. nov., a novel member of family Oceanospirillaceae isolated from a coastal shrimp pond in Guangxi, China.</title>
        <authorList>
            <person name="Chen H."/>
        </authorList>
    </citation>
    <scope>NUCLEOTIDE SEQUENCE</scope>
    <source>
        <strain evidence="8">G-43</strain>
    </source>
</reference>